<evidence type="ECO:0000256" key="1">
    <source>
        <dbReference type="ARBA" id="ARBA00022563"/>
    </source>
</evidence>
<dbReference type="GO" id="GO:0006730">
    <property type="term" value="P:one-carbon metabolic process"/>
    <property type="evidence" value="ECO:0007669"/>
    <property type="project" value="UniProtKB-KW"/>
</dbReference>
<dbReference type="CDD" id="cd08648">
    <property type="entry name" value="FMT_core_Formyl-FH4-Hydrolase_C"/>
    <property type="match status" value="1"/>
</dbReference>
<evidence type="ECO:0000259" key="3">
    <source>
        <dbReference type="PROSITE" id="PS51671"/>
    </source>
</evidence>
<keyword evidence="2" id="KW-0378">Hydrolase</keyword>
<dbReference type="GO" id="GO:0008864">
    <property type="term" value="F:formyltetrahydrofolate deformylase activity"/>
    <property type="evidence" value="ECO:0007669"/>
    <property type="project" value="InterPro"/>
</dbReference>
<dbReference type="STRING" id="1344416.A0A139ANN3"/>
<dbReference type="PANTHER" id="PTHR42706:SF1">
    <property type="entry name" value="FORMYLTETRAHYDROFOLATE DEFORMYLASE 2, MITOCHONDRIAL"/>
    <property type="match status" value="1"/>
</dbReference>
<dbReference type="PROSITE" id="PS51671">
    <property type="entry name" value="ACT"/>
    <property type="match status" value="1"/>
</dbReference>
<dbReference type="InterPro" id="IPR002912">
    <property type="entry name" value="ACT_dom"/>
</dbReference>
<dbReference type="Gene3D" id="3.40.50.170">
    <property type="entry name" value="Formyl transferase, N-terminal domain"/>
    <property type="match status" value="1"/>
</dbReference>
<dbReference type="InterPro" id="IPR002376">
    <property type="entry name" value="Formyl_transf_N"/>
</dbReference>
<dbReference type="CDD" id="cd04875">
    <property type="entry name" value="ACT_F4HF-DF"/>
    <property type="match status" value="1"/>
</dbReference>
<keyword evidence="5" id="KW-1185">Reference proteome</keyword>
<name>A0A139ANN3_GONPJ</name>
<dbReference type="InterPro" id="IPR041729">
    <property type="entry name" value="Formyl-FH4-Hydrolase_C"/>
</dbReference>
<dbReference type="GO" id="GO:0046394">
    <property type="term" value="P:carboxylic acid biosynthetic process"/>
    <property type="evidence" value="ECO:0007669"/>
    <property type="project" value="UniProtKB-ARBA"/>
</dbReference>
<feature type="domain" description="ACT" evidence="3">
    <location>
        <begin position="27"/>
        <end position="105"/>
    </location>
</feature>
<dbReference type="Pfam" id="PF00551">
    <property type="entry name" value="Formyl_trans_N"/>
    <property type="match status" value="1"/>
</dbReference>
<sequence length="306" mass="34326">MAATAPSAPLVPRYPTPKPSEKGIHAIILVVCPDQRGVVACLSNFVYQNEGNIIDADYHTDYSAGMFLGRIEWDLDGFAIPRGEPLTKAVGELLSGYRDVRWEVRYTDVKTKIAIFCSKQDHCIMDLIFRHRNNELGACTISLVVSNHEDLRQLVESMGIRYECVPVTARTKEEAEKKQLDLCKGEGVELIVMAKYMQILSDSFLKTHPNVINIHHSFLPAFMGAKPYHQAHQRGVKLIGATSHFATADLDAGPIIEQEVVRISHRDTVEELVRKGKDLEKIVLARAVRAHINHRVLTYGNKTVVF</sequence>
<reference evidence="4 5" key="1">
    <citation type="journal article" date="2015" name="Genome Biol. Evol.">
        <title>Phylogenomic analyses indicate that early fungi evolved digesting cell walls of algal ancestors of land plants.</title>
        <authorList>
            <person name="Chang Y."/>
            <person name="Wang S."/>
            <person name="Sekimoto S."/>
            <person name="Aerts A.L."/>
            <person name="Choi C."/>
            <person name="Clum A."/>
            <person name="LaButti K.M."/>
            <person name="Lindquist E.A."/>
            <person name="Yee Ngan C."/>
            <person name="Ohm R.A."/>
            <person name="Salamov A.A."/>
            <person name="Grigoriev I.V."/>
            <person name="Spatafora J.W."/>
            <person name="Berbee M.L."/>
        </authorList>
    </citation>
    <scope>NUCLEOTIDE SEQUENCE [LARGE SCALE GENOMIC DNA]</scope>
    <source>
        <strain evidence="4 5">JEL478</strain>
    </source>
</reference>
<protein>
    <submittedName>
        <fullName evidence="4">Phosphoribosylglycinamide formyltransferase</fullName>
    </submittedName>
</protein>
<dbReference type="OrthoDB" id="4239773at2759"/>
<evidence type="ECO:0000313" key="5">
    <source>
        <dbReference type="Proteomes" id="UP000070544"/>
    </source>
</evidence>
<accession>A0A139ANN3</accession>
<keyword evidence="1" id="KW-0554">One-carbon metabolism</keyword>
<dbReference type="EMBL" id="KQ965743">
    <property type="protein sequence ID" value="KXS18105.1"/>
    <property type="molecule type" value="Genomic_DNA"/>
</dbReference>
<dbReference type="Gene3D" id="3.30.70.260">
    <property type="match status" value="1"/>
</dbReference>
<dbReference type="Proteomes" id="UP000070544">
    <property type="component" value="Unassembled WGS sequence"/>
</dbReference>
<dbReference type="InterPro" id="IPR036477">
    <property type="entry name" value="Formyl_transf_N_sf"/>
</dbReference>
<dbReference type="SUPFAM" id="SSF53328">
    <property type="entry name" value="Formyltransferase"/>
    <property type="match status" value="1"/>
</dbReference>
<dbReference type="SUPFAM" id="SSF55021">
    <property type="entry name" value="ACT-like"/>
    <property type="match status" value="1"/>
</dbReference>
<proteinExistence type="inferred from homology"/>
<evidence type="ECO:0000256" key="2">
    <source>
        <dbReference type="ARBA" id="ARBA00022801"/>
    </source>
</evidence>
<evidence type="ECO:0000313" key="4">
    <source>
        <dbReference type="EMBL" id="KXS18105.1"/>
    </source>
</evidence>
<dbReference type="OMA" id="QILNIHH"/>
<dbReference type="InterPro" id="IPR004810">
    <property type="entry name" value="PurU"/>
</dbReference>
<dbReference type="InterPro" id="IPR045865">
    <property type="entry name" value="ACT-like_dom_sf"/>
</dbReference>
<dbReference type="PANTHER" id="PTHR42706">
    <property type="entry name" value="FORMYLTETRAHYDROFOLATE DEFORMYLASE"/>
    <property type="match status" value="1"/>
</dbReference>
<dbReference type="GO" id="GO:0006189">
    <property type="term" value="P:'de novo' IMP biosynthetic process"/>
    <property type="evidence" value="ECO:0007669"/>
    <property type="project" value="InterPro"/>
</dbReference>
<dbReference type="PIRSF" id="PIRSF036480">
    <property type="entry name" value="FormyFH4_hydr"/>
    <property type="match status" value="1"/>
</dbReference>
<dbReference type="InterPro" id="IPR044074">
    <property type="entry name" value="PurU_ACT"/>
</dbReference>
<dbReference type="HAMAP" id="MF_01927">
    <property type="entry name" value="PurU"/>
    <property type="match status" value="1"/>
</dbReference>
<organism evidence="4 5">
    <name type="scientific">Gonapodya prolifera (strain JEL478)</name>
    <name type="common">Monoblepharis prolifera</name>
    <dbReference type="NCBI Taxonomy" id="1344416"/>
    <lineage>
        <taxon>Eukaryota</taxon>
        <taxon>Fungi</taxon>
        <taxon>Fungi incertae sedis</taxon>
        <taxon>Chytridiomycota</taxon>
        <taxon>Chytridiomycota incertae sedis</taxon>
        <taxon>Monoblepharidomycetes</taxon>
        <taxon>Monoblepharidales</taxon>
        <taxon>Gonapodyaceae</taxon>
        <taxon>Gonapodya</taxon>
    </lineage>
</organism>
<dbReference type="GO" id="GO:0016740">
    <property type="term" value="F:transferase activity"/>
    <property type="evidence" value="ECO:0007669"/>
    <property type="project" value="UniProtKB-KW"/>
</dbReference>
<gene>
    <name evidence="4" type="ORF">M427DRAFT_132883</name>
</gene>
<dbReference type="AlphaFoldDB" id="A0A139ANN3"/>
<dbReference type="NCBIfam" id="TIGR00655">
    <property type="entry name" value="PurU"/>
    <property type="match status" value="1"/>
</dbReference>
<dbReference type="GO" id="GO:0006520">
    <property type="term" value="P:amino acid metabolic process"/>
    <property type="evidence" value="ECO:0007669"/>
    <property type="project" value="UniProtKB-ARBA"/>
</dbReference>
<dbReference type="PRINTS" id="PR01575">
    <property type="entry name" value="FFH4HYDRLASE"/>
</dbReference>
<dbReference type="NCBIfam" id="NF004684">
    <property type="entry name" value="PRK06027.1"/>
    <property type="match status" value="1"/>
</dbReference>
<keyword evidence="4" id="KW-0808">Transferase</keyword>